<dbReference type="Pfam" id="PF01501">
    <property type="entry name" value="Glyco_transf_8"/>
    <property type="match status" value="1"/>
</dbReference>
<dbReference type="InterPro" id="IPR050748">
    <property type="entry name" value="Glycosyltrans_8_dom-fam"/>
</dbReference>
<evidence type="ECO:0000256" key="2">
    <source>
        <dbReference type="ARBA" id="ARBA00022676"/>
    </source>
</evidence>
<dbReference type="Proteomes" id="UP000591131">
    <property type="component" value="Unassembled WGS sequence"/>
</dbReference>
<gene>
    <name evidence="5" type="ORF">FOL47_005217</name>
</gene>
<dbReference type="GO" id="GO:0016757">
    <property type="term" value="F:glycosyltransferase activity"/>
    <property type="evidence" value="ECO:0007669"/>
    <property type="project" value="UniProtKB-KW"/>
</dbReference>
<evidence type="ECO:0000256" key="4">
    <source>
        <dbReference type="ARBA" id="ARBA00022723"/>
    </source>
</evidence>
<dbReference type="OrthoDB" id="411524at2759"/>
<proteinExistence type="inferred from homology"/>
<keyword evidence="6" id="KW-1185">Reference proteome</keyword>
<sequence length="1805" mass="198664">MADLNWRLVLVSCLTTVITCLMVIQIGIGSVGFVAIHPLRGRISGLIDAGRAAQNNGMEEGVRGEQNMRGNGRGNSDTLELRGVEGQEEAVKASVASLMANTAEASSRLHVHLLVGSDEDRRHYKRAMGGMSDGAEMASVMLDGKVRLSLHLVHKQVMAVSNVEENILKERGNINTIENYARFYLDAILHSESVVIYLDADTIIHGDVTEIASALAGSEGPAVALAKRNEPTALEAFIDFDTKCTSEEVRKTVQGLRAKPAYNVGVMGIHLGRWKSLRIRESVERWIKEHNKCRLWKGGSQPPLLMALYTLQSTTGGAIVAELPAEWNFADLGWRKDYSLSTLREQKILHWNGPRKPWLQNGLYVEAWLRWRKTFDDLVIYAPDSTRPIDCVAVWSSGMIRASGARGPGFDSRLSPCYLFILTTQLPSLSASAKHGNTASPKEQYVNVSAACQVSLLEQNSRAACTPGESFGCYSPGELWVDRGCKGEFAVYRAPATSSAEKAMLVETLLCKSHSNTLNVCDVIPGASEDQQPCETRILTTYFTQQKSDWQREGAKTKVKYKYMRKFYESVRKVEGVWAEIIHDGLPGDFIANYTTKKISFVYCNLHNYEKRLGVNDVRYHCFKERLLAHPEWEFAFTTDLTDVFVKSNPCPYARKHRDRIFVGRETVELPHHPWMEKRFQELSGKYYTWFQSLSSSGPEDKRIFNCGILGGTPRLLLRLFDRMLEVIEDPELRIRKESPDVEINVNMAALNWVLFNSYEPDTIQSDQPVHSRLVVTGEAILGSLKSGQATEEILRNLLDAANKFNNHNLAHSADHDEGRLKIIKRKLGKLIDILIGITSTVLSELSAEDCEMLLREYITEGPVLRRLVLELADRWSSEASALVPWLRRLTCPSSPLLIECLSGQVDEHTLELLQVAMDVSCGEQPIKDYLWFIDFDLGFRIVEALPLNTNSRLALRLLARLSREDTTLQRLLRKSGDTEIAPPFEIDSFRSALSTGLTGILSDPPASKECLLDALECAVTFLCPEDEVGEYRGHHRPCEWAVELLSTSVDAEVVTAASSTVLAFLRADPSLAVLVGDCVGPAALGGLFKIIQAGEMARAVDDTIEVIELTCNGQQKTVPGVVRAASALAKVGSLAGSHKLLKLATDVSRYVTDEQVASELLEGVADALRAGIDMSLIIPCIEVAVHHHLPLDEGRRTKLLSDFLKSAAHSRSVAGAIKSIVPLAVEPENTRDSSGIRELFIASPDLRLGILGVRGSDKIFRLALAGSLPRGVLHSITFDEMPSFPIAVHYGLALTMSPQLSHGAALGLLAWLFFEVFECGSDHDGLSEVSGSLHSLEIDFDLSLLLASLYATLGCRHQHRHLLDRLSREAQRWRAQDCSLHSERVLTTIALFLGDCIAAEEAAASRSIITVLLVMVDQRPGLALVDSLVEISSKAFIHALDSTHSDPLLFKELRMFLGMMPRLSISLPIHGPYLIRSLTAITPAALPINVEVCSDLLHLLSSCLSSTSPDAAAEPQTRAVVAMLRSCIHDLARSLSSIGDTLEDSLGHLILKVSTQARVLCNFGADPYVTLLAEQTSSGLAGSSYLLATSALPESYLSLLPPTMATQRAHWFLHWAQLLLAANSVRKLHQRVLQSLLLCVCESIIIAVSQEPRPADVLSAATSLWVVLRALSKHSLDSLAQEPTINAIASLGDCSSIPILSIIHSVVVSPPFWLDRAQVINRLVQPLIVEASDGVQTMPLARRILRELVKLELLPVGAVPVVMRLLAKTDTPKSRVVVKFEDDWVSTCCAVFADEICLALIEGC</sequence>
<comment type="similarity">
    <text evidence="1">Belongs to the glycosyltransferase 8 family.</text>
</comment>
<evidence type="ECO:0000313" key="6">
    <source>
        <dbReference type="Proteomes" id="UP000591131"/>
    </source>
</evidence>
<dbReference type="EMBL" id="JAAPAO010000291">
    <property type="protein sequence ID" value="KAF4664286.1"/>
    <property type="molecule type" value="Genomic_DNA"/>
</dbReference>
<dbReference type="Gene3D" id="3.90.550.10">
    <property type="entry name" value="Spore Coat Polysaccharide Biosynthesis Protein SpsA, Chain A"/>
    <property type="match status" value="1"/>
</dbReference>
<dbReference type="SUPFAM" id="SSF53448">
    <property type="entry name" value="Nucleotide-diphospho-sugar transferases"/>
    <property type="match status" value="1"/>
</dbReference>
<dbReference type="Pfam" id="PF11218">
    <property type="entry name" value="DUF3011"/>
    <property type="match status" value="1"/>
</dbReference>
<name>A0A7J6LYP9_PERCH</name>
<accession>A0A7J6LYP9</accession>
<evidence type="ECO:0000256" key="3">
    <source>
        <dbReference type="ARBA" id="ARBA00022679"/>
    </source>
</evidence>
<dbReference type="InterPro" id="IPR021381">
    <property type="entry name" value="DUF3011"/>
</dbReference>
<dbReference type="GO" id="GO:0046872">
    <property type="term" value="F:metal ion binding"/>
    <property type="evidence" value="ECO:0007669"/>
    <property type="project" value="UniProtKB-KW"/>
</dbReference>
<evidence type="ECO:0000313" key="5">
    <source>
        <dbReference type="EMBL" id="KAF4664286.1"/>
    </source>
</evidence>
<organism evidence="5 6">
    <name type="scientific">Perkinsus chesapeaki</name>
    <name type="common">Clam parasite</name>
    <name type="synonym">Perkinsus andrewsi</name>
    <dbReference type="NCBI Taxonomy" id="330153"/>
    <lineage>
        <taxon>Eukaryota</taxon>
        <taxon>Sar</taxon>
        <taxon>Alveolata</taxon>
        <taxon>Perkinsozoa</taxon>
        <taxon>Perkinsea</taxon>
        <taxon>Perkinsida</taxon>
        <taxon>Perkinsidae</taxon>
        <taxon>Perkinsus</taxon>
    </lineage>
</organism>
<keyword evidence="4" id="KW-0479">Metal-binding</keyword>
<dbReference type="PANTHER" id="PTHR13778:SF47">
    <property type="entry name" value="LIPOPOLYSACCHARIDE 1,3-GALACTOSYLTRANSFERASE"/>
    <property type="match status" value="1"/>
</dbReference>
<dbReference type="InterPro" id="IPR029044">
    <property type="entry name" value="Nucleotide-diphossugar_trans"/>
</dbReference>
<dbReference type="GO" id="GO:0005794">
    <property type="term" value="C:Golgi apparatus"/>
    <property type="evidence" value="ECO:0007669"/>
    <property type="project" value="TreeGrafter"/>
</dbReference>
<protein>
    <submittedName>
        <fullName evidence="5">Uncharacterized protein</fullName>
    </submittedName>
</protein>
<evidence type="ECO:0000256" key="1">
    <source>
        <dbReference type="ARBA" id="ARBA00006351"/>
    </source>
</evidence>
<reference evidence="5 6" key="1">
    <citation type="submission" date="2020-04" db="EMBL/GenBank/DDBJ databases">
        <title>Perkinsus chesapeaki whole genome sequence.</title>
        <authorList>
            <person name="Bogema D.R."/>
        </authorList>
    </citation>
    <scope>NUCLEOTIDE SEQUENCE [LARGE SCALE GENOMIC DNA]</scope>
    <source>
        <strain evidence="5">ATCC PRA-425</strain>
    </source>
</reference>
<dbReference type="PANTHER" id="PTHR13778">
    <property type="entry name" value="GLYCOSYLTRANSFERASE 8 DOMAIN-CONTAINING PROTEIN"/>
    <property type="match status" value="1"/>
</dbReference>
<keyword evidence="2" id="KW-0328">Glycosyltransferase</keyword>
<comment type="caution">
    <text evidence="5">The sequence shown here is derived from an EMBL/GenBank/DDBJ whole genome shotgun (WGS) entry which is preliminary data.</text>
</comment>
<dbReference type="InterPro" id="IPR002495">
    <property type="entry name" value="Glyco_trans_8"/>
</dbReference>
<keyword evidence="3" id="KW-0808">Transferase</keyword>